<keyword evidence="1" id="KW-0812">Transmembrane</keyword>
<evidence type="ECO:0000313" key="3">
    <source>
        <dbReference type="Proteomes" id="UP000694397"/>
    </source>
</evidence>
<dbReference type="Ensembl" id="ENSSFOT00015002331.2">
    <property type="protein sequence ID" value="ENSSFOP00015002287.2"/>
    <property type="gene ID" value="ENSSFOG00015001548.2"/>
</dbReference>
<reference evidence="2" key="2">
    <citation type="submission" date="2025-08" db="UniProtKB">
        <authorList>
            <consortium name="Ensembl"/>
        </authorList>
    </citation>
    <scope>IDENTIFICATION</scope>
</reference>
<sequence>KDAFSLDSIFFYFAVSGCFLSVCVFNSVRFVGGSQYGQSTSQHSSVSHAALGMCSGLCMVQLHTRGSRTSHLPCSHQCSCQRGASTSGFCCSPRSGLHCITIHFINFADLAS</sequence>
<keyword evidence="1" id="KW-0472">Membrane</keyword>
<evidence type="ECO:0000313" key="2">
    <source>
        <dbReference type="Ensembl" id="ENSSFOP00015002287.2"/>
    </source>
</evidence>
<protein>
    <submittedName>
        <fullName evidence="2">Uncharacterized protein</fullName>
    </submittedName>
</protein>
<dbReference type="AlphaFoldDB" id="A0A8C9QZA4"/>
<keyword evidence="1" id="KW-1133">Transmembrane helix</keyword>
<keyword evidence="3" id="KW-1185">Reference proteome</keyword>
<name>A0A8C9QZA4_SCLFO</name>
<feature type="transmembrane region" description="Helical" evidence="1">
    <location>
        <begin position="12"/>
        <end position="32"/>
    </location>
</feature>
<evidence type="ECO:0000256" key="1">
    <source>
        <dbReference type="SAM" id="Phobius"/>
    </source>
</evidence>
<reference evidence="2 3" key="1">
    <citation type="submission" date="2019-04" db="EMBL/GenBank/DDBJ databases">
        <authorList>
            <consortium name="Wellcome Sanger Institute Data Sharing"/>
        </authorList>
    </citation>
    <scope>NUCLEOTIDE SEQUENCE [LARGE SCALE GENOMIC DNA]</scope>
</reference>
<accession>A0A8C9QZA4</accession>
<reference evidence="2" key="3">
    <citation type="submission" date="2025-09" db="UniProtKB">
        <authorList>
            <consortium name="Ensembl"/>
        </authorList>
    </citation>
    <scope>IDENTIFICATION</scope>
</reference>
<organism evidence="2 3">
    <name type="scientific">Scleropages formosus</name>
    <name type="common">Asian bonytongue</name>
    <name type="synonym">Osteoglossum formosum</name>
    <dbReference type="NCBI Taxonomy" id="113540"/>
    <lineage>
        <taxon>Eukaryota</taxon>
        <taxon>Metazoa</taxon>
        <taxon>Chordata</taxon>
        <taxon>Craniata</taxon>
        <taxon>Vertebrata</taxon>
        <taxon>Euteleostomi</taxon>
        <taxon>Actinopterygii</taxon>
        <taxon>Neopterygii</taxon>
        <taxon>Teleostei</taxon>
        <taxon>Osteoglossocephala</taxon>
        <taxon>Osteoglossomorpha</taxon>
        <taxon>Osteoglossiformes</taxon>
        <taxon>Osteoglossidae</taxon>
        <taxon>Scleropages</taxon>
    </lineage>
</organism>
<proteinExistence type="predicted"/>
<dbReference type="Proteomes" id="UP000694397">
    <property type="component" value="Chromosome 7"/>
</dbReference>